<dbReference type="AlphaFoldDB" id="A0A811YFV2"/>
<keyword evidence="2" id="KW-0647">Proteasome</keyword>
<comment type="caution">
    <text evidence="3">The sequence shown here is derived from an EMBL/GenBank/DDBJ whole genome shotgun (WGS) entry which is preliminary data.</text>
</comment>
<keyword evidence="2" id="KW-0539">Nucleus</keyword>
<dbReference type="EMBL" id="CAJHUB010000676">
    <property type="protein sequence ID" value="CAD7675844.1"/>
    <property type="molecule type" value="Genomic_DNA"/>
</dbReference>
<gene>
    <name evidence="3" type="ORF">NYPRO_LOCUS8639</name>
</gene>
<dbReference type="Pfam" id="PF05160">
    <property type="entry name" value="DSS1_SEM1"/>
    <property type="match status" value="1"/>
</dbReference>
<dbReference type="GO" id="GO:0006406">
    <property type="term" value="P:mRNA export from nucleus"/>
    <property type="evidence" value="ECO:0007669"/>
    <property type="project" value="UniProtKB-UniRule"/>
</dbReference>
<comment type="function">
    <text evidence="2">Component of the 26S proteasome, a multiprotein complex involved in the ATP-dependent degradation of ubiquitinated proteins.</text>
</comment>
<evidence type="ECO:0000313" key="4">
    <source>
        <dbReference type="Proteomes" id="UP000645828"/>
    </source>
</evidence>
<dbReference type="PANTHER" id="PTHR16771:SF0">
    <property type="entry name" value="26S PROTEASOME COMPLEX SUBUNIT SEM1"/>
    <property type="match status" value="1"/>
</dbReference>
<dbReference type="GO" id="GO:0000724">
    <property type="term" value="P:double-strand break repair via homologous recombination"/>
    <property type="evidence" value="ECO:0007669"/>
    <property type="project" value="TreeGrafter"/>
</dbReference>
<dbReference type="PANTHER" id="PTHR16771">
    <property type="entry name" value="26 PROTEASOME COMPLEX SUBUNIT DSS1"/>
    <property type="match status" value="1"/>
</dbReference>
<evidence type="ECO:0000256" key="2">
    <source>
        <dbReference type="RuleBase" id="RU369057"/>
    </source>
</evidence>
<reference evidence="3" key="1">
    <citation type="submission" date="2020-12" db="EMBL/GenBank/DDBJ databases">
        <authorList>
            <consortium name="Molecular Ecology Group"/>
        </authorList>
    </citation>
    <scope>NUCLEOTIDE SEQUENCE</scope>
    <source>
        <strain evidence="3">TBG_1078</strain>
    </source>
</reference>
<keyword evidence="4" id="KW-1185">Reference proteome</keyword>
<dbReference type="GO" id="GO:0043248">
    <property type="term" value="P:proteasome assembly"/>
    <property type="evidence" value="ECO:0007669"/>
    <property type="project" value="UniProtKB-UniRule"/>
</dbReference>
<accession>A0A811YFV2</accession>
<dbReference type="Proteomes" id="UP000645828">
    <property type="component" value="Unassembled WGS sequence"/>
</dbReference>
<organism evidence="3 4">
    <name type="scientific">Nyctereutes procyonoides</name>
    <name type="common">Raccoon dog</name>
    <name type="synonym">Canis procyonoides</name>
    <dbReference type="NCBI Taxonomy" id="34880"/>
    <lineage>
        <taxon>Eukaryota</taxon>
        <taxon>Metazoa</taxon>
        <taxon>Chordata</taxon>
        <taxon>Craniata</taxon>
        <taxon>Vertebrata</taxon>
        <taxon>Euteleostomi</taxon>
        <taxon>Mammalia</taxon>
        <taxon>Eutheria</taxon>
        <taxon>Laurasiatheria</taxon>
        <taxon>Carnivora</taxon>
        <taxon>Caniformia</taxon>
        <taxon>Canidae</taxon>
        <taxon>Nyctereutes</taxon>
    </lineage>
</organism>
<dbReference type="GO" id="GO:0005634">
    <property type="term" value="C:nucleus"/>
    <property type="evidence" value="ECO:0007669"/>
    <property type="project" value="UniProtKB-SubCell"/>
</dbReference>
<dbReference type="InterPro" id="IPR007834">
    <property type="entry name" value="DSS1_SEM1"/>
</dbReference>
<name>A0A811YFV2_NYCPR</name>
<evidence type="ECO:0000313" key="3">
    <source>
        <dbReference type="EMBL" id="CAD7675844.1"/>
    </source>
</evidence>
<protein>
    <recommendedName>
        <fullName evidence="2">26S proteasome complex subunit SEM1</fullName>
    </recommendedName>
    <alternativeName>
        <fullName evidence="2">26S proteasome complex subunit DSS1</fullName>
    </alternativeName>
</protein>
<dbReference type="GO" id="GO:0008541">
    <property type="term" value="C:proteasome regulatory particle, lid subcomplex"/>
    <property type="evidence" value="ECO:0007669"/>
    <property type="project" value="UniProtKB-UniRule"/>
</dbReference>
<proteinExistence type="inferred from homology"/>
<sequence length="39" mass="4645">MASFRLVWKDNWDDDNVEDDFSNQLQAELEKHGCKMEIS</sequence>
<evidence type="ECO:0000256" key="1">
    <source>
        <dbReference type="ARBA" id="ARBA00034491"/>
    </source>
</evidence>
<comment type="similarity">
    <text evidence="1 2">Belongs to the DSS1/SEM1 family.</text>
</comment>
<comment type="subcellular location">
    <subcellularLocation>
        <location evidence="2">Nucleus</location>
    </subcellularLocation>
</comment>